<dbReference type="Pfam" id="PF01494">
    <property type="entry name" value="FAD_binding_3"/>
    <property type="match status" value="1"/>
</dbReference>
<protein>
    <submittedName>
        <fullName evidence="8">FAD-dependent monooxygenase cctM</fullName>
    </submittedName>
</protein>
<evidence type="ECO:0000259" key="7">
    <source>
        <dbReference type="Pfam" id="PF01494"/>
    </source>
</evidence>
<proteinExistence type="predicted"/>
<evidence type="ECO:0000313" key="9">
    <source>
        <dbReference type="Proteomes" id="UP000469559"/>
    </source>
</evidence>
<dbReference type="PRINTS" id="PR00420">
    <property type="entry name" value="RNGMNOXGNASE"/>
</dbReference>
<dbReference type="InterPro" id="IPR036188">
    <property type="entry name" value="FAD/NAD-bd_sf"/>
</dbReference>
<gene>
    <name evidence="8" type="primary">cctM_2</name>
    <name evidence="8" type="ORF">LARI1_G004156</name>
</gene>
<name>A0A8T9BK87_9HELO</name>
<evidence type="ECO:0000313" key="8">
    <source>
        <dbReference type="EMBL" id="TVY18833.1"/>
    </source>
</evidence>
<sequence length="357" mass="39765">MDNSTGEPQTSVAELPVIIIGSGCTGLAIAHGLKKSTQVDPNTPTKPFDTLKFLNGRTGKVISGIPSPDFYRLRRSKLRALLCKGLDIRWNKRLKDVVVKQDGSCVTAIFEDGEQMTGRLVVGADGSRSTVRELILGPDLAAPLHIPYVSTFVQAKYTREQALFLRSFHPLYIAAIHPDNMVAFFGLQDAPAIDKPEDWTFFFYISWNSTLEQQVEEAKTYGNNERLTQVKSFSRGFTEPWKSAFEWVADQPVWYVDMAVWDPSLPEHTWDTMNGRVTLAGDAAHPMTFQRGQGLNHSMADAGKLVEALTSEPNQSLAIHNYESEMKDRAGEEGTGEPAYESRTSAEQIMTNNEMLN</sequence>
<keyword evidence="3" id="KW-0274">FAD</keyword>
<evidence type="ECO:0000256" key="1">
    <source>
        <dbReference type="ARBA" id="ARBA00001974"/>
    </source>
</evidence>
<evidence type="ECO:0000256" key="4">
    <source>
        <dbReference type="ARBA" id="ARBA00023002"/>
    </source>
</evidence>
<dbReference type="EMBL" id="QGMF01000144">
    <property type="protein sequence ID" value="TVY18833.1"/>
    <property type="molecule type" value="Genomic_DNA"/>
</dbReference>
<accession>A0A8T9BK87</accession>
<comment type="cofactor">
    <cofactor evidence="1">
        <name>FAD</name>
        <dbReference type="ChEBI" id="CHEBI:57692"/>
    </cofactor>
</comment>
<evidence type="ECO:0000256" key="6">
    <source>
        <dbReference type="SAM" id="MobiDB-lite"/>
    </source>
</evidence>
<organism evidence="8 9">
    <name type="scientific">Lachnellula arida</name>
    <dbReference type="NCBI Taxonomy" id="1316785"/>
    <lineage>
        <taxon>Eukaryota</taxon>
        <taxon>Fungi</taxon>
        <taxon>Dikarya</taxon>
        <taxon>Ascomycota</taxon>
        <taxon>Pezizomycotina</taxon>
        <taxon>Leotiomycetes</taxon>
        <taxon>Helotiales</taxon>
        <taxon>Lachnaceae</taxon>
        <taxon>Lachnellula</taxon>
    </lineage>
</organism>
<feature type="region of interest" description="Disordered" evidence="6">
    <location>
        <begin position="327"/>
        <end position="357"/>
    </location>
</feature>
<feature type="compositionally biased region" description="Polar residues" evidence="6">
    <location>
        <begin position="342"/>
        <end position="357"/>
    </location>
</feature>
<dbReference type="Gene3D" id="3.50.50.60">
    <property type="entry name" value="FAD/NAD(P)-binding domain"/>
    <property type="match status" value="1"/>
</dbReference>
<feature type="domain" description="FAD-binding" evidence="7">
    <location>
        <begin position="84"/>
        <end position="328"/>
    </location>
</feature>
<evidence type="ECO:0000256" key="3">
    <source>
        <dbReference type="ARBA" id="ARBA00022827"/>
    </source>
</evidence>
<dbReference type="Proteomes" id="UP000469559">
    <property type="component" value="Unassembled WGS sequence"/>
</dbReference>
<dbReference type="AlphaFoldDB" id="A0A8T9BK87"/>
<reference evidence="8 9" key="1">
    <citation type="submission" date="2018-05" db="EMBL/GenBank/DDBJ databases">
        <title>Whole genome sequencing for identification of molecular markers to develop diagnostic detection tools for the regulated plant pathogen Lachnellula willkommii.</title>
        <authorList>
            <person name="Giroux E."/>
            <person name="Bilodeau G."/>
        </authorList>
    </citation>
    <scope>NUCLEOTIDE SEQUENCE [LARGE SCALE GENOMIC DNA]</scope>
    <source>
        <strain evidence="8 9">CBS 203.66</strain>
    </source>
</reference>
<dbReference type="OrthoDB" id="47494at2759"/>
<dbReference type="PANTHER" id="PTHR47178">
    <property type="entry name" value="MONOOXYGENASE, FAD-BINDING"/>
    <property type="match status" value="1"/>
</dbReference>
<keyword evidence="4" id="KW-0560">Oxidoreductase</keyword>
<dbReference type="InterPro" id="IPR002938">
    <property type="entry name" value="FAD-bd"/>
</dbReference>
<evidence type="ECO:0000256" key="2">
    <source>
        <dbReference type="ARBA" id="ARBA00022630"/>
    </source>
</evidence>
<evidence type="ECO:0000256" key="5">
    <source>
        <dbReference type="ARBA" id="ARBA00023033"/>
    </source>
</evidence>
<comment type="caution">
    <text evidence="8">The sequence shown here is derived from an EMBL/GenBank/DDBJ whole genome shotgun (WGS) entry which is preliminary data.</text>
</comment>
<dbReference type="PANTHER" id="PTHR47178:SF3">
    <property type="entry name" value="FAD-BINDING DOMAIN-CONTAINING PROTEIN"/>
    <property type="match status" value="1"/>
</dbReference>
<keyword evidence="2" id="KW-0285">Flavoprotein</keyword>
<dbReference type="GO" id="GO:0004497">
    <property type="term" value="F:monooxygenase activity"/>
    <property type="evidence" value="ECO:0007669"/>
    <property type="project" value="UniProtKB-KW"/>
</dbReference>
<keyword evidence="5 8" id="KW-0503">Monooxygenase</keyword>
<keyword evidence="9" id="KW-1185">Reference proteome</keyword>
<dbReference type="GO" id="GO:0071949">
    <property type="term" value="F:FAD binding"/>
    <property type="evidence" value="ECO:0007669"/>
    <property type="project" value="InterPro"/>
</dbReference>
<dbReference type="SUPFAM" id="SSF51905">
    <property type="entry name" value="FAD/NAD(P)-binding domain"/>
    <property type="match status" value="1"/>
</dbReference>